<dbReference type="EC" id="2.7.10.1" evidence="2"/>
<evidence type="ECO:0000259" key="13">
    <source>
        <dbReference type="PROSITE" id="PS50011"/>
    </source>
</evidence>
<name>A0A8J2NZ60_9HEXA</name>
<dbReference type="SMART" id="SM00060">
    <property type="entry name" value="FN3"/>
    <property type="match status" value="4"/>
</dbReference>
<evidence type="ECO:0000313" key="16">
    <source>
        <dbReference type="Proteomes" id="UP000708208"/>
    </source>
</evidence>
<keyword evidence="4" id="KW-0808">Transferase</keyword>
<dbReference type="PANTHER" id="PTHR24416">
    <property type="entry name" value="TYROSINE-PROTEIN KINASE RECEPTOR"/>
    <property type="match status" value="1"/>
</dbReference>
<evidence type="ECO:0000256" key="12">
    <source>
        <dbReference type="SAM" id="Phobius"/>
    </source>
</evidence>
<dbReference type="InterPro" id="IPR050122">
    <property type="entry name" value="RTK"/>
</dbReference>
<dbReference type="OrthoDB" id="65481at2759"/>
<dbReference type="PROSITE" id="PS50853">
    <property type="entry name" value="FN3"/>
    <property type="match status" value="1"/>
</dbReference>
<organism evidence="15 16">
    <name type="scientific">Allacma fusca</name>
    <dbReference type="NCBI Taxonomy" id="39272"/>
    <lineage>
        <taxon>Eukaryota</taxon>
        <taxon>Metazoa</taxon>
        <taxon>Ecdysozoa</taxon>
        <taxon>Arthropoda</taxon>
        <taxon>Hexapoda</taxon>
        <taxon>Collembola</taxon>
        <taxon>Symphypleona</taxon>
        <taxon>Sminthuridae</taxon>
        <taxon>Allacma</taxon>
    </lineage>
</organism>
<keyword evidence="5" id="KW-0677">Repeat</keyword>
<keyword evidence="12" id="KW-1133">Transmembrane helix</keyword>
<keyword evidence="7" id="KW-0418">Kinase</keyword>
<dbReference type="GO" id="GO:0004714">
    <property type="term" value="F:transmembrane receptor protein tyrosine kinase activity"/>
    <property type="evidence" value="ECO:0007669"/>
    <property type="project" value="UniProtKB-EC"/>
</dbReference>
<dbReference type="InterPro" id="IPR003961">
    <property type="entry name" value="FN3_dom"/>
</dbReference>
<dbReference type="PROSITE" id="PS00109">
    <property type="entry name" value="PROTEIN_KINASE_TYR"/>
    <property type="match status" value="1"/>
</dbReference>
<proteinExistence type="predicted"/>
<evidence type="ECO:0000256" key="9">
    <source>
        <dbReference type="ARBA" id="ARBA00023137"/>
    </source>
</evidence>
<dbReference type="InterPro" id="IPR008266">
    <property type="entry name" value="Tyr_kinase_AS"/>
</dbReference>
<reference evidence="15" key="1">
    <citation type="submission" date="2021-06" db="EMBL/GenBank/DDBJ databases">
        <authorList>
            <person name="Hodson N. C."/>
            <person name="Mongue J. A."/>
            <person name="Jaron S. K."/>
        </authorList>
    </citation>
    <scope>NUCLEOTIDE SEQUENCE</scope>
</reference>
<dbReference type="CDD" id="cd00063">
    <property type="entry name" value="FN3"/>
    <property type="match status" value="3"/>
</dbReference>
<dbReference type="EMBL" id="CAJVCH010128698">
    <property type="protein sequence ID" value="CAG7725945.1"/>
    <property type="molecule type" value="Genomic_DNA"/>
</dbReference>
<dbReference type="Pfam" id="PF00041">
    <property type="entry name" value="fn3"/>
    <property type="match status" value="2"/>
</dbReference>
<accession>A0A8J2NZ60</accession>
<evidence type="ECO:0000313" key="15">
    <source>
        <dbReference type="EMBL" id="CAG7725945.1"/>
    </source>
</evidence>
<dbReference type="InterPro" id="IPR001245">
    <property type="entry name" value="Ser-Thr/Tyr_kinase_cat_dom"/>
</dbReference>
<dbReference type="GO" id="GO:0005524">
    <property type="term" value="F:ATP binding"/>
    <property type="evidence" value="ECO:0007669"/>
    <property type="project" value="UniProtKB-UniRule"/>
</dbReference>
<feature type="binding site" evidence="11">
    <location>
        <position position="825"/>
    </location>
    <ligand>
        <name>ATP</name>
        <dbReference type="ChEBI" id="CHEBI:30616"/>
    </ligand>
</feature>
<dbReference type="GO" id="GO:0032006">
    <property type="term" value="P:regulation of TOR signaling"/>
    <property type="evidence" value="ECO:0007669"/>
    <property type="project" value="TreeGrafter"/>
</dbReference>
<evidence type="ECO:0000259" key="14">
    <source>
        <dbReference type="PROSITE" id="PS50853"/>
    </source>
</evidence>
<dbReference type="InterPro" id="IPR020635">
    <property type="entry name" value="Tyr_kinase_cat_dom"/>
</dbReference>
<evidence type="ECO:0000256" key="11">
    <source>
        <dbReference type="PROSITE-ProRule" id="PRU10141"/>
    </source>
</evidence>
<evidence type="ECO:0000256" key="3">
    <source>
        <dbReference type="ARBA" id="ARBA00022553"/>
    </source>
</evidence>
<dbReference type="PROSITE" id="PS00239">
    <property type="entry name" value="RECEPTOR_TYR_KIN_II"/>
    <property type="match status" value="1"/>
</dbReference>
<dbReference type="GO" id="GO:0007169">
    <property type="term" value="P:cell surface receptor protein tyrosine kinase signaling pathway"/>
    <property type="evidence" value="ECO:0007669"/>
    <property type="project" value="InterPro"/>
</dbReference>
<protein>
    <recommendedName>
        <fullName evidence="2">receptor protein-tyrosine kinase</fullName>
        <ecNumber evidence="2">2.7.10.1</ecNumber>
    </recommendedName>
</protein>
<evidence type="ECO:0000256" key="10">
    <source>
        <dbReference type="ARBA" id="ARBA00051243"/>
    </source>
</evidence>
<evidence type="ECO:0000256" key="4">
    <source>
        <dbReference type="ARBA" id="ARBA00022679"/>
    </source>
</evidence>
<evidence type="ECO:0000256" key="1">
    <source>
        <dbReference type="ARBA" id="ARBA00004167"/>
    </source>
</evidence>
<comment type="caution">
    <text evidence="15">The sequence shown here is derived from an EMBL/GenBank/DDBJ whole genome shotgun (WGS) entry which is preliminary data.</text>
</comment>
<dbReference type="InterPro" id="IPR002011">
    <property type="entry name" value="Tyr_kinase_rcpt_2_CS"/>
</dbReference>
<dbReference type="GO" id="GO:0043235">
    <property type="term" value="C:receptor complex"/>
    <property type="evidence" value="ECO:0007669"/>
    <property type="project" value="TreeGrafter"/>
</dbReference>
<keyword evidence="6 11" id="KW-0547">Nucleotide-binding</keyword>
<feature type="transmembrane region" description="Helical" evidence="12">
    <location>
        <begin position="700"/>
        <end position="725"/>
    </location>
</feature>
<gene>
    <name evidence="15" type="ORF">AFUS01_LOCUS14881</name>
</gene>
<feature type="domain" description="Protein kinase" evidence="13">
    <location>
        <begin position="790"/>
        <end position="1080"/>
    </location>
</feature>
<dbReference type="PANTHER" id="PTHR24416:SF527">
    <property type="entry name" value="PROTO-ONCOGENE TYROSINE-PROTEIN KINASE ROS"/>
    <property type="match status" value="1"/>
</dbReference>
<evidence type="ECO:0000256" key="8">
    <source>
        <dbReference type="ARBA" id="ARBA00022840"/>
    </source>
</evidence>
<keyword evidence="9" id="KW-0829">Tyrosine-protein kinase</keyword>
<keyword evidence="8 11" id="KW-0067">ATP-binding</keyword>
<dbReference type="SMART" id="SM00219">
    <property type="entry name" value="TyrKc"/>
    <property type="match status" value="1"/>
</dbReference>
<dbReference type="GO" id="GO:0005886">
    <property type="term" value="C:plasma membrane"/>
    <property type="evidence" value="ECO:0007669"/>
    <property type="project" value="TreeGrafter"/>
</dbReference>
<keyword evidence="16" id="KW-1185">Reference proteome</keyword>
<dbReference type="FunFam" id="1.10.510.10:FF:000341">
    <property type="entry name" value="Tyrosine-protein kinase receptor"/>
    <property type="match status" value="1"/>
</dbReference>
<dbReference type="PROSITE" id="PS50011">
    <property type="entry name" value="PROTEIN_KINASE_DOM"/>
    <property type="match status" value="1"/>
</dbReference>
<feature type="domain" description="Fibronectin type-III" evidence="14">
    <location>
        <begin position="327"/>
        <end position="440"/>
    </location>
</feature>
<dbReference type="InterPro" id="IPR017441">
    <property type="entry name" value="Protein_kinase_ATP_BS"/>
</dbReference>
<keyword evidence="12" id="KW-0472">Membrane</keyword>
<evidence type="ECO:0000256" key="6">
    <source>
        <dbReference type="ARBA" id="ARBA00022741"/>
    </source>
</evidence>
<evidence type="ECO:0000256" key="5">
    <source>
        <dbReference type="ARBA" id="ARBA00022737"/>
    </source>
</evidence>
<dbReference type="InterPro" id="IPR000719">
    <property type="entry name" value="Prot_kinase_dom"/>
</dbReference>
<evidence type="ECO:0000256" key="2">
    <source>
        <dbReference type="ARBA" id="ARBA00011902"/>
    </source>
</evidence>
<sequence length="1479" mass="166512">MTFLNAEATNSKYAIMALDLTSIENSMKPTPAVIMTSESAIKSLTVNPFKSVILWTTSKVKGITAIFESHTDGTYPKSFLSRDHTKCNCSNCNSIGDPITFDSHGFNSLNHGVLITNHQSIYLTDDHGCECLPLINMSSHGFHNSNIPPYKLAANNRNVFWSAGYLYASEKPGVGITELKPSQVREITVLGPSSQPFPELSCLIPTKLEELQNSSFSTPTPHSLNMNLPLSKLENCHLPDVSVAALKYKVFYGVVGGNHISECTPSSVASCKVITTSKQLLSINDLHPFTLYTVFVTATNVYAEIMGMEPLAHKPIMLRTASGAPLPPKLLRLERLTPSTLRVVWRQPDKLNGENVWYEIHWNPLQKRISPGPGWTQVKTIAGKEWSVYKFKNNEQRKEFQFDIENLHPGCNYSIWVLAFSEKGDAFSRSDNKTIMTYSNPSNITLVAATPYTLNLLWIPPQQDDIIQHQIYYRPERTIEWNNCTEVIDTSKMVFPYNLTVNNLKPSTVYSFKVQAWFAGDPETPYNWPSDDLGQFSFKTLSDKPSTPGQPIAKGFGKSLYEVSWERSKVEENGPQIELYSLECRTDYDTPVYESSHLRDHDDGIKVRVKREWADTEKVEFAEKLVASSDNNVRIQPVFTQWNIVYNGTEPRWKVTYLKMEALYEFRVRAKNTYGWSDYSPESGTVSLASLTVVAEPQPIGVIFGTVSLAILILSIIGVLLIYVYRRNSQEKPSLQNSSSSERREVELATLRELPGGSNFIHQSNILYAAGDLVLDLELAGVPQIRRHHISFTKFLGSGAFGEVYEGIALSLPSAIAEDNRVAIKTLRKGASPNEKLEFIQEAKLMTQFRHPHILQLLGICVDTDPCCLLLELMDGGDLLSYLRSNRPHLGSSVVLRMCDLLKMCVDVAKGCVYLEDMHFVHRDIAARNCLVRIVQNQTVIGNSDDEIRRHNRGLVERVVKIGDFGLARDVYRNDYYRKEGEGLLPVRWMAPESLIDGVYTTQSDVWAFGVLLWEIMTLGQQPYPARNNLEVLQYVRSGGRLHQPSHCPDRLSHLMLQCWEFNSDNRPSFKYCLTEMEIILQDFQGELQTLSGSETKTSYHHHDDSDDVFPIVTVQPIYPGVSTAGVIYTDNSPVANSFPRYLEVISDSNAENSPMHSLVCPPTTDEGYEIPLPKKPPRNPKNIQLVSKLAPKSIHLTVEPTNDDIGVPSPTYWNTLNQSAETLHIFPRQCQRNDPNSNTISKNQLPQYHHVSSSSPPVRDCYLKSKSYLNTRRLGLVADLVQQDYDHTCDENPPHFRNLLASTTSEDADVDGDYDYSECDIGSSAGCVSYPHLKLHVIPDEGMEIALRRYEGNNDFQLHCNNLNTCGHTRVGRLPVSLSDSGNGSVDVDSQVCTDETENLRGCDSGRTSRDPEYLSIHLQTRNHNLDGSQYNNSKLDIAEDQSRTVENVGDMSRSYELKELLKYCVFKNLMDRSRTAF</sequence>
<comment type="subcellular location">
    <subcellularLocation>
        <location evidence="1">Membrane</location>
        <topology evidence="1">Single-pass membrane protein</topology>
    </subcellularLocation>
</comment>
<keyword evidence="3" id="KW-0597">Phosphoprotein</keyword>
<dbReference type="PROSITE" id="PS00107">
    <property type="entry name" value="PROTEIN_KINASE_ATP"/>
    <property type="match status" value="1"/>
</dbReference>
<evidence type="ECO:0000256" key="7">
    <source>
        <dbReference type="ARBA" id="ARBA00022777"/>
    </source>
</evidence>
<comment type="catalytic activity">
    <reaction evidence="10">
        <text>L-tyrosyl-[protein] + ATP = O-phospho-L-tyrosyl-[protein] + ADP + H(+)</text>
        <dbReference type="Rhea" id="RHEA:10596"/>
        <dbReference type="Rhea" id="RHEA-COMP:10136"/>
        <dbReference type="Rhea" id="RHEA-COMP:20101"/>
        <dbReference type="ChEBI" id="CHEBI:15378"/>
        <dbReference type="ChEBI" id="CHEBI:30616"/>
        <dbReference type="ChEBI" id="CHEBI:46858"/>
        <dbReference type="ChEBI" id="CHEBI:61978"/>
        <dbReference type="ChEBI" id="CHEBI:456216"/>
        <dbReference type="EC" id="2.7.10.1"/>
    </reaction>
</comment>
<dbReference type="Proteomes" id="UP000708208">
    <property type="component" value="Unassembled WGS sequence"/>
</dbReference>
<keyword evidence="12" id="KW-0812">Transmembrane</keyword>
<dbReference type="Pfam" id="PF07714">
    <property type="entry name" value="PK_Tyr_Ser-Thr"/>
    <property type="match status" value="1"/>
</dbReference>